<evidence type="ECO:0000256" key="3">
    <source>
        <dbReference type="ARBA" id="ARBA00022692"/>
    </source>
</evidence>
<evidence type="ECO:0000313" key="7">
    <source>
        <dbReference type="EMBL" id="HJE20316.1"/>
    </source>
</evidence>
<evidence type="ECO:0000256" key="2">
    <source>
        <dbReference type="ARBA" id="ARBA00022475"/>
    </source>
</evidence>
<dbReference type="GO" id="GO:0005886">
    <property type="term" value="C:plasma membrane"/>
    <property type="evidence" value="ECO:0007669"/>
    <property type="project" value="UniProtKB-SubCell"/>
</dbReference>
<evidence type="ECO:0000256" key="5">
    <source>
        <dbReference type="ARBA" id="ARBA00023136"/>
    </source>
</evidence>
<name>A0A921DY07_9STAP</name>
<evidence type="ECO:0000256" key="6">
    <source>
        <dbReference type="SAM" id="Phobius"/>
    </source>
</evidence>
<feature type="transmembrane region" description="Helical" evidence="6">
    <location>
        <begin position="35"/>
        <end position="53"/>
    </location>
</feature>
<keyword evidence="5 6" id="KW-0472">Membrane</keyword>
<dbReference type="AlphaFoldDB" id="A0A921DY07"/>
<comment type="caution">
    <text evidence="7">The sequence shown here is derived from an EMBL/GenBank/DDBJ whole genome shotgun (WGS) entry which is preliminary data.</text>
</comment>
<keyword evidence="3 6" id="KW-0812">Transmembrane</keyword>
<sequence length="117" mass="13819">MPFLKRFYQHFLKILLIPLFVGIILLFFFESPVLNGFILGTTVSIILLGNWFYHLEKAKQEDENRVKTGTVTRVIIVIVACLVWYRFMAYINIFGMIVGLSFTYILMMYRAIKELRK</sequence>
<dbReference type="InterPro" id="IPR005598">
    <property type="entry name" value="ATP_synth_I"/>
</dbReference>
<evidence type="ECO:0000313" key="8">
    <source>
        <dbReference type="Proteomes" id="UP000763505"/>
    </source>
</evidence>
<feature type="transmembrane region" description="Helical" evidence="6">
    <location>
        <begin position="91"/>
        <end position="112"/>
    </location>
</feature>
<dbReference type="EMBL" id="DYYI01000089">
    <property type="protein sequence ID" value="HJE20316.1"/>
    <property type="molecule type" value="Genomic_DNA"/>
</dbReference>
<keyword evidence="4 6" id="KW-1133">Transmembrane helix</keyword>
<dbReference type="Proteomes" id="UP000763505">
    <property type="component" value="Unassembled WGS sequence"/>
</dbReference>
<accession>A0A921DY07</accession>
<feature type="transmembrane region" description="Helical" evidence="6">
    <location>
        <begin position="12"/>
        <end position="29"/>
    </location>
</feature>
<protein>
    <submittedName>
        <fullName evidence="7">ATP synthase subunit I</fullName>
    </submittedName>
</protein>
<dbReference type="Pfam" id="PF03899">
    <property type="entry name" value="ATP-synt_I"/>
    <property type="match status" value="1"/>
</dbReference>
<reference evidence="7" key="1">
    <citation type="journal article" date="2021" name="PeerJ">
        <title>Extensive microbial diversity within the chicken gut microbiome revealed by metagenomics and culture.</title>
        <authorList>
            <person name="Gilroy R."/>
            <person name="Ravi A."/>
            <person name="Getino M."/>
            <person name="Pursley I."/>
            <person name="Horton D.L."/>
            <person name="Alikhan N.F."/>
            <person name="Baker D."/>
            <person name="Gharbi K."/>
            <person name="Hall N."/>
            <person name="Watson M."/>
            <person name="Adriaenssens E.M."/>
            <person name="Foster-Nyarko E."/>
            <person name="Jarju S."/>
            <person name="Secka A."/>
            <person name="Antonio M."/>
            <person name="Oren A."/>
            <person name="Chaudhuri R.R."/>
            <person name="La Ragione R."/>
            <person name="Hildebrand F."/>
            <person name="Pallen M.J."/>
        </authorList>
    </citation>
    <scope>NUCLEOTIDE SEQUENCE</scope>
    <source>
        <strain evidence="7">6019</strain>
    </source>
</reference>
<evidence type="ECO:0000256" key="1">
    <source>
        <dbReference type="ARBA" id="ARBA00004651"/>
    </source>
</evidence>
<gene>
    <name evidence="7" type="ORF">K8V35_08185</name>
</gene>
<reference evidence="7" key="2">
    <citation type="submission" date="2021-09" db="EMBL/GenBank/DDBJ databases">
        <authorList>
            <person name="Gilroy R."/>
        </authorList>
    </citation>
    <scope>NUCLEOTIDE SEQUENCE</scope>
    <source>
        <strain evidence="7">6019</strain>
    </source>
</reference>
<comment type="subcellular location">
    <subcellularLocation>
        <location evidence="1">Cell membrane</location>
        <topology evidence="1">Multi-pass membrane protein</topology>
    </subcellularLocation>
</comment>
<keyword evidence="2" id="KW-1003">Cell membrane</keyword>
<evidence type="ECO:0000256" key="4">
    <source>
        <dbReference type="ARBA" id="ARBA00022989"/>
    </source>
</evidence>
<feature type="transmembrane region" description="Helical" evidence="6">
    <location>
        <begin position="65"/>
        <end position="85"/>
    </location>
</feature>
<proteinExistence type="predicted"/>
<organism evidence="7 8">
    <name type="scientific">Aliicoccus persicus</name>
    <dbReference type="NCBI Taxonomy" id="930138"/>
    <lineage>
        <taxon>Bacteria</taxon>
        <taxon>Bacillati</taxon>
        <taxon>Bacillota</taxon>
        <taxon>Bacilli</taxon>
        <taxon>Bacillales</taxon>
        <taxon>Staphylococcaceae</taxon>
        <taxon>Aliicoccus</taxon>
    </lineage>
</organism>